<protein>
    <submittedName>
        <fullName evidence="2">Uncharacterized protein</fullName>
    </submittedName>
</protein>
<comment type="caution">
    <text evidence="2">The sequence shown here is derived from an EMBL/GenBank/DDBJ whole genome shotgun (WGS) entry which is preliminary data.</text>
</comment>
<organism evidence="2 3">
    <name type="scientific">Streptomyces pyxinicus</name>
    <dbReference type="NCBI Taxonomy" id="2970331"/>
    <lineage>
        <taxon>Bacteria</taxon>
        <taxon>Bacillati</taxon>
        <taxon>Actinomycetota</taxon>
        <taxon>Actinomycetes</taxon>
        <taxon>Kitasatosporales</taxon>
        <taxon>Streptomycetaceae</taxon>
        <taxon>Streptomyces</taxon>
    </lineage>
</organism>
<accession>A0ABT2B2N1</accession>
<keyword evidence="3" id="KW-1185">Reference proteome</keyword>
<name>A0ABT2B2N1_9ACTN</name>
<evidence type="ECO:0000313" key="3">
    <source>
        <dbReference type="Proteomes" id="UP001205612"/>
    </source>
</evidence>
<feature type="region of interest" description="Disordered" evidence="1">
    <location>
        <begin position="1"/>
        <end position="89"/>
    </location>
</feature>
<proteinExistence type="predicted"/>
<sequence length="89" mass="9989">MGHHHKSNAQVEGDPDFGHGRGMPLRPDDTALDERTRAARREAGLITPERSDTQTRYEEVRTEIDREAAQGELLTGDSREAYPPARYDG</sequence>
<reference evidence="2 3" key="1">
    <citation type="submission" date="2022-08" db="EMBL/GenBank/DDBJ databases">
        <authorList>
            <person name="Somphong A."/>
            <person name="Phongsopitanun W."/>
        </authorList>
    </citation>
    <scope>NUCLEOTIDE SEQUENCE [LARGE SCALE GENOMIC DNA]</scope>
    <source>
        <strain evidence="2 3">LP11</strain>
    </source>
</reference>
<gene>
    <name evidence="2" type="ORF">NX794_16275</name>
</gene>
<dbReference type="Proteomes" id="UP001205612">
    <property type="component" value="Unassembled WGS sequence"/>
</dbReference>
<feature type="compositionally biased region" description="Basic and acidic residues" evidence="1">
    <location>
        <begin position="26"/>
        <end position="69"/>
    </location>
</feature>
<evidence type="ECO:0000256" key="1">
    <source>
        <dbReference type="SAM" id="MobiDB-lite"/>
    </source>
</evidence>
<dbReference type="EMBL" id="JANUGP010000010">
    <property type="protein sequence ID" value="MCS0602756.1"/>
    <property type="molecule type" value="Genomic_DNA"/>
</dbReference>
<dbReference type="RefSeq" id="WP_258779301.1">
    <property type="nucleotide sequence ID" value="NZ_JANUGP010000010.1"/>
</dbReference>
<evidence type="ECO:0000313" key="2">
    <source>
        <dbReference type="EMBL" id="MCS0602756.1"/>
    </source>
</evidence>